<dbReference type="Pfam" id="PF13853">
    <property type="entry name" value="7tm_4"/>
    <property type="match status" value="1"/>
</dbReference>
<keyword evidence="6 12" id="KW-1133">Transmembrane helix</keyword>
<organism evidence="14 15">
    <name type="scientific">Hymenochirus boettgeri</name>
    <name type="common">Congo dwarf clawed frog</name>
    <dbReference type="NCBI Taxonomy" id="247094"/>
    <lineage>
        <taxon>Eukaryota</taxon>
        <taxon>Metazoa</taxon>
        <taxon>Chordata</taxon>
        <taxon>Craniata</taxon>
        <taxon>Vertebrata</taxon>
        <taxon>Euteleostomi</taxon>
        <taxon>Amphibia</taxon>
        <taxon>Batrachia</taxon>
        <taxon>Anura</taxon>
        <taxon>Pipoidea</taxon>
        <taxon>Pipidae</taxon>
        <taxon>Pipinae</taxon>
        <taxon>Hymenochirus</taxon>
    </lineage>
</organism>
<dbReference type="OrthoDB" id="5967130at2759"/>
<dbReference type="PRINTS" id="PR00245">
    <property type="entry name" value="OLFACTORYR"/>
</dbReference>
<dbReference type="AlphaFoldDB" id="A0A8T2IKT9"/>
<feature type="transmembrane region" description="Helical" evidence="12">
    <location>
        <begin position="59"/>
        <end position="80"/>
    </location>
</feature>
<evidence type="ECO:0000313" key="14">
    <source>
        <dbReference type="EMBL" id="KAG8433565.1"/>
    </source>
</evidence>
<evidence type="ECO:0000256" key="3">
    <source>
        <dbReference type="ARBA" id="ARBA00022475"/>
    </source>
</evidence>
<evidence type="ECO:0000256" key="12">
    <source>
        <dbReference type="SAM" id="Phobius"/>
    </source>
</evidence>
<comment type="similarity">
    <text evidence="2 11">Belongs to the G-protein coupled receptor 1 family.</text>
</comment>
<evidence type="ECO:0000259" key="13">
    <source>
        <dbReference type="PROSITE" id="PS50262"/>
    </source>
</evidence>
<comment type="subcellular location">
    <subcellularLocation>
        <location evidence="1">Cell membrane</location>
        <topology evidence="1">Multi-pass membrane protein</topology>
    </subcellularLocation>
</comment>
<dbReference type="PANTHER" id="PTHR26452">
    <property type="entry name" value="OLFACTORY RECEPTOR"/>
    <property type="match status" value="1"/>
</dbReference>
<feature type="transmembrane region" description="Helical" evidence="12">
    <location>
        <begin position="280"/>
        <end position="298"/>
    </location>
</feature>
<dbReference type="SUPFAM" id="SSF81321">
    <property type="entry name" value="Family A G protein-coupled receptor-like"/>
    <property type="match status" value="1"/>
</dbReference>
<sequence>MIKNETVLYILVLSGLSDLPSLQLPLFLVFLLVYLMTLTGNLLIVLLICTDSHLQTPMYFFLGTLACLDMGYSSVTTPRMLFDLYAQRRLISVQACITQIYFFLFLINSEIVLLAVMSYDRYVAICHPLHYTQIMHWKTCVLLVSVALTFGLIQPLPHTLSLLNLIFCSSKPLQSFFCDLPQLLQVSCGDTFINLLFILFCGILFGGGILFLTFYPYIIILKTILKIPSKAMRSKAFSTCSSHLTVVFIFYGTTFCNYLDPNAKDSRAASLFYADSRAASVFYAVLTPLLNPLIYSLRNQDLKKSITRFLHQLKIPREKCYGLSKWIKRSTGAEGDDGINELSEKDSDRRIGMWIDSLYRNTEDGNYVSRQQDLLETLFISRTLIKGIEMAVRGPEPGSPRDFSRPRTADYSGLSGLPNCGFFFYENFRNTSIS</sequence>
<evidence type="ECO:0000256" key="9">
    <source>
        <dbReference type="ARBA" id="ARBA00023170"/>
    </source>
</evidence>
<dbReference type="EMBL" id="JAACNH010000009">
    <property type="protein sequence ID" value="KAG8433565.1"/>
    <property type="molecule type" value="Genomic_DNA"/>
</dbReference>
<keyword evidence="9 11" id="KW-0675">Receptor</keyword>
<gene>
    <name evidence="14" type="ORF">GDO86_017754</name>
</gene>
<dbReference type="FunFam" id="1.20.1070.10:FF:000015">
    <property type="entry name" value="Olfactory receptor"/>
    <property type="match status" value="1"/>
</dbReference>
<evidence type="ECO:0000256" key="2">
    <source>
        <dbReference type="ARBA" id="ARBA00010663"/>
    </source>
</evidence>
<evidence type="ECO:0000256" key="1">
    <source>
        <dbReference type="ARBA" id="ARBA00004651"/>
    </source>
</evidence>
<feature type="domain" description="G-protein coupled receptors family 1 profile" evidence="13">
    <location>
        <begin position="40"/>
        <end position="295"/>
    </location>
</feature>
<dbReference type="GO" id="GO:0004984">
    <property type="term" value="F:olfactory receptor activity"/>
    <property type="evidence" value="ECO:0007669"/>
    <property type="project" value="InterPro"/>
</dbReference>
<feature type="transmembrane region" description="Helical" evidence="12">
    <location>
        <begin position="140"/>
        <end position="157"/>
    </location>
</feature>
<evidence type="ECO:0000256" key="5">
    <source>
        <dbReference type="ARBA" id="ARBA00022725"/>
    </source>
</evidence>
<keyword evidence="15" id="KW-1185">Reference proteome</keyword>
<keyword evidence="10 11" id="KW-0807">Transducer</keyword>
<dbReference type="GO" id="GO:0005886">
    <property type="term" value="C:plasma membrane"/>
    <property type="evidence" value="ECO:0007669"/>
    <property type="project" value="UniProtKB-SubCell"/>
</dbReference>
<keyword evidence="7 11" id="KW-0297">G-protein coupled receptor</keyword>
<dbReference type="InterPro" id="IPR050516">
    <property type="entry name" value="Olfactory_GPCR"/>
</dbReference>
<protein>
    <recommendedName>
        <fullName evidence="13">G-protein coupled receptors family 1 profile domain-containing protein</fullName>
    </recommendedName>
</protein>
<dbReference type="PRINTS" id="PR00237">
    <property type="entry name" value="GPCRRHODOPSN"/>
</dbReference>
<dbReference type="InterPro" id="IPR000276">
    <property type="entry name" value="GPCR_Rhodpsn"/>
</dbReference>
<dbReference type="Proteomes" id="UP000812440">
    <property type="component" value="Chromosome 9"/>
</dbReference>
<evidence type="ECO:0000256" key="11">
    <source>
        <dbReference type="RuleBase" id="RU000688"/>
    </source>
</evidence>
<dbReference type="PROSITE" id="PS50262">
    <property type="entry name" value="G_PROTEIN_RECEP_F1_2"/>
    <property type="match status" value="1"/>
</dbReference>
<keyword evidence="5" id="KW-0552">Olfaction</keyword>
<keyword evidence="5" id="KW-0716">Sensory transduction</keyword>
<name>A0A8T2IKT9_9PIPI</name>
<feature type="transmembrane region" description="Helical" evidence="12">
    <location>
        <begin position="236"/>
        <end position="260"/>
    </location>
</feature>
<dbReference type="InterPro" id="IPR017452">
    <property type="entry name" value="GPCR_Rhodpsn_7TM"/>
</dbReference>
<evidence type="ECO:0000256" key="7">
    <source>
        <dbReference type="ARBA" id="ARBA00023040"/>
    </source>
</evidence>
<accession>A0A8T2IKT9</accession>
<evidence type="ECO:0000256" key="8">
    <source>
        <dbReference type="ARBA" id="ARBA00023136"/>
    </source>
</evidence>
<keyword evidence="4 11" id="KW-0812">Transmembrane</keyword>
<dbReference type="Gene3D" id="1.20.1070.10">
    <property type="entry name" value="Rhodopsin 7-helix transmembrane proteins"/>
    <property type="match status" value="1"/>
</dbReference>
<dbReference type="PROSITE" id="PS00237">
    <property type="entry name" value="G_PROTEIN_RECEP_F1_1"/>
    <property type="match status" value="1"/>
</dbReference>
<dbReference type="FunFam" id="1.10.1220.70:FF:000001">
    <property type="entry name" value="Olfactory receptor"/>
    <property type="match status" value="1"/>
</dbReference>
<feature type="transmembrane region" description="Helical" evidence="12">
    <location>
        <begin position="100"/>
        <end position="119"/>
    </location>
</feature>
<evidence type="ECO:0000313" key="15">
    <source>
        <dbReference type="Proteomes" id="UP000812440"/>
    </source>
</evidence>
<reference evidence="14" key="1">
    <citation type="thesis" date="2020" institute="ProQuest LLC" country="789 East Eisenhower Parkway, Ann Arbor, MI, USA">
        <title>Comparative Genomics and Chromosome Evolution.</title>
        <authorList>
            <person name="Mudd A.B."/>
        </authorList>
    </citation>
    <scope>NUCLEOTIDE SEQUENCE</scope>
    <source>
        <strain evidence="14">Female2</strain>
        <tissue evidence="14">Blood</tissue>
    </source>
</reference>
<evidence type="ECO:0000256" key="10">
    <source>
        <dbReference type="ARBA" id="ARBA00023224"/>
    </source>
</evidence>
<evidence type="ECO:0000256" key="4">
    <source>
        <dbReference type="ARBA" id="ARBA00022692"/>
    </source>
</evidence>
<feature type="transmembrane region" description="Helical" evidence="12">
    <location>
        <begin position="26"/>
        <end position="47"/>
    </location>
</feature>
<feature type="transmembrane region" description="Helical" evidence="12">
    <location>
        <begin position="192"/>
        <end position="215"/>
    </location>
</feature>
<keyword evidence="3" id="KW-1003">Cell membrane</keyword>
<comment type="caution">
    <text evidence="14">The sequence shown here is derived from an EMBL/GenBank/DDBJ whole genome shotgun (WGS) entry which is preliminary data.</text>
</comment>
<proteinExistence type="inferred from homology"/>
<keyword evidence="8 12" id="KW-0472">Membrane</keyword>
<dbReference type="GO" id="GO:0004930">
    <property type="term" value="F:G protein-coupled receptor activity"/>
    <property type="evidence" value="ECO:0007669"/>
    <property type="project" value="UniProtKB-KW"/>
</dbReference>
<dbReference type="InterPro" id="IPR000725">
    <property type="entry name" value="Olfact_rcpt"/>
</dbReference>
<evidence type="ECO:0000256" key="6">
    <source>
        <dbReference type="ARBA" id="ARBA00022989"/>
    </source>
</evidence>